<reference evidence="3 4" key="1">
    <citation type="journal article" date="2014" name="Nat. Commun.">
        <title>Klebsormidium flaccidum genome reveals primary factors for plant terrestrial adaptation.</title>
        <authorList>
            <person name="Hori K."/>
            <person name="Maruyama F."/>
            <person name="Fujisawa T."/>
            <person name="Togashi T."/>
            <person name="Yamamoto N."/>
            <person name="Seo M."/>
            <person name="Sato S."/>
            <person name="Yamada T."/>
            <person name="Mori H."/>
            <person name="Tajima N."/>
            <person name="Moriyama T."/>
            <person name="Ikeuchi M."/>
            <person name="Watanabe M."/>
            <person name="Wada H."/>
            <person name="Kobayashi K."/>
            <person name="Saito M."/>
            <person name="Masuda T."/>
            <person name="Sasaki-Sekimoto Y."/>
            <person name="Mashiguchi K."/>
            <person name="Awai K."/>
            <person name="Shimojima M."/>
            <person name="Masuda S."/>
            <person name="Iwai M."/>
            <person name="Nobusawa T."/>
            <person name="Narise T."/>
            <person name="Kondo S."/>
            <person name="Saito H."/>
            <person name="Sato R."/>
            <person name="Murakawa M."/>
            <person name="Ihara Y."/>
            <person name="Oshima-Yamada Y."/>
            <person name="Ohtaka K."/>
            <person name="Satoh M."/>
            <person name="Sonobe K."/>
            <person name="Ishii M."/>
            <person name="Ohtani R."/>
            <person name="Kanamori-Sato M."/>
            <person name="Honoki R."/>
            <person name="Miyazaki D."/>
            <person name="Mochizuki H."/>
            <person name="Umetsu J."/>
            <person name="Higashi K."/>
            <person name="Shibata D."/>
            <person name="Kamiya Y."/>
            <person name="Sato N."/>
            <person name="Nakamura Y."/>
            <person name="Tabata S."/>
            <person name="Ida S."/>
            <person name="Kurokawa K."/>
            <person name="Ohta H."/>
        </authorList>
    </citation>
    <scope>NUCLEOTIDE SEQUENCE [LARGE SCALE GENOMIC DNA]</scope>
    <source>
        <strain evidence="3 4">NIES-2285</strain>
    </source>
</reference>
<accession>A0A1Y1HRF1</accession>
<protein>
    <recommendedName>
        <fullName evidence="2">Trichome birefringence-like C-terminal domain-containing protein</fullName>
    </recommendedName>
</protein>
<dbReference type="InterPro" id="IPR026057">
    <property type="entry name" value="TBL_C"/>
</dbReference>
<feature type="domain" description="Trichome birefringence-like C-terminal" evidence="2">
    <location>
        <begin position="163"/>
        <end position="282"/>
    </location>
</feature>
<organism evidence="3 4">
    <name type="scientific">Klebsormidium nitens</name>
    <name type="common">Green alga</name>
    <name type="synonym">Ulothrix nitens</name>
    <dbReference type="NCBI Taxonomy" id="105231"/>
    <lineage>
        <taxon>Eukaryota</taxon>
        <taxon>Viridiplantae</taxon>
        <taxon>Streptophyta</taxon>
        <taxon>Klebsormidiophyceae</taxon>
        <taxon>Klebsormidiales</taxon>
        <taxon>Klebsormidiaceae</taxon>
        <taxon>Klebsormidium</taxon>
    </lineage>
</organism>
<dbReference type="Pfam" id="PF13839">
    <property type="entry name" value="PC-Esterase"/>
    <property type="match status" value="1"/>
</dbReference>
<evidence type="ECO:0000313" key="3">
    <source>
        <dbReference type="EMBL" id="GAQ81215.1"/>
    </source>
</evidence>
<dbReference type="PANTHER" id="PTHR32285">
    <property type="entry name" value="PROTEIN TRICHOME BIREFRINGENCE-LIKE 9-RELATED"/>
    <property type="match status" value="1"/>
</dbReference>
<dbReference type="OrthoDB" id="630188at2759"/>
<name>A0A1Y1HRF1_KLENI</name>
<comment type="similarity">
    <text evidence="1">Belongs to the PC-esterase family. TBL subfamily.</text>
</comment>
<evidence type="ECO:0000259" key="2">
    <source>
        <dbReference type="Pfam" id="PF13839"/>
    </source>
</evidence>
<evidence type="ECO:0000256" key="1">
    <source>
        <dbReference type="ARBA" id="ARBA00007727"/>
    </source>
</evidence>
<dbReference type="Proteomes" id="UP000054558">
    <property type="component" value="Unassembled WGS sequence"/>
</dbReference>
<evidence type="ECO:0000313" key="4">
    <source>
        <dbReference type="Proteomes" id="UP000054558"/>
    </source>
</evidence>
<gene>
    <name evidence="3" type="ORF">KFL_000740160</name>
</gene>
<dbReference type="PANTHER" id="PTHR32285:SF48">
    <property type="entry name" value="PROTEIN TRICHOME BIREFRINGENCE-LIKE 19"/>
    <property type="match status" value="1"/>
</dbReference>
<dbReference type="SUPFAM" id="SSF52266">
    <property type="entry name" value="SGNH hydrolase"/>
    <property type="match status" value="1"/>
</dbReference>
<keyword evidence="4" id="KW-1185">Reference proteome</keyword>
<dbReference type="GO" id="GO:0016413">
    <property type="term" value="F:O-acetyltransferase activity"/>
    <property type="evidence" value="ECO:0007669"/>
    <property type="project" value="InterPro"/>
</dbReference>
<dbReference type="AlphaFoldDB" id="A0A1Y1HRF1"/>
<dbReference type="InterPro" id="IPR029962">
    <property type="entry name" value="TBL"/>
</dbReference>
<dbReference type="OMA" id="IGHPFCD"/>
<sequence length="291" mass="32620">MAQLSINRTGHLGKLAGQAHWFVRDGLKFRWDTESQDCPMLPVNRTNFCHLIGPGQRILVLGDSMSEHFAVALKSHLHWTFGNKAETRTLSSNDTTCTPARDLCADVFLTSAHDTETVKFVRSDQLGHVDEGTLVGNTKHEPWLHELTPETKLVILNQGLHIQKDGDHTKSLTAAIRLIRSRLPHALVIFRSTSIGHLSCEMYEGPLALEQSNDQLPYGWDNVRRQNEIAKKIAADLGVVYMDVMRMTALRPDSHLKPFQDQDCLHYCVPGPLDAWVSVLYNLLLANATLA</sequence>
<proteinExistence type="inferred from homology"/>
<dbReference type="EMBL" id="DF237023">
    <property type="protein sequence ID" value="GAQ81215.1"/>
    <property type="molecule type" value="Genomic_DNA"/>
</dbReference>